<dbReference type="EMBL" id="VLNR01000078">
    <property type="protein sequence ID" value="TSE04558.1"/>
    <property type="molecule type" value="Genomic_DNA"/>
</dbReference>
<evidence type="ECO:0000313" key="2">
    <source>
        <dbReference type="EMBL" id="TSE04558.1"/>
    </source>
</evidence>
<dbReference type="PANTHER" id="PTHR43283:SF18">
    <property type="match status" value="1"/>
</dbReference>
<dbReference type="OrthoDB" id="1357763at2"/>
<reference evidence="2 3" key="1">
    <citation type="submission" date="2019-07" db="EMBL/GenBank/DDBJ databases">
        <title>The draft genome sequence of Aquimarina algiphila M91.</title>
        <authorList>
            <person name="Meng X."/>
        </authorList>
    </citation>
    <scope>NUCLEOTIDE SEQUENCE [LARGE SCALE GENOMIC DNA]</scope>
    <source>
        <strain evidence="2 3">M91</strain>
    </source>
</reference>
<dbReference type="SUPFAM" id="SSF56601">
    <property type="entry name" value="beta-lactamase/transpeptidase-like"/>
    <property type="match status" value="1"/>
</dbReference>
<dbReference type="AlphaFoldDB" id="A0A554VCS0"/>
<organism evidence="2 3">
    <name type="scientific">Aquimarina algiphila</name>
    <dbReference type="NCBI Taxonomy" id="2047982"/>
    <lineage>
        <taxon>Bacteria</taxon>
        <taxon>Pseudomonadati</taxon>
        <taxon>Bacteroidota</taxon>
        <taxon>Flavobacteriia</taxon>
        <taxon>Flavobacteriales</taxon>
        <taxon>Flavobacteriaceae</taxon>
        <taxon>Aquimarina</taxon>
    </lineage>
</organism>
<evidence type="ECO:0000259" key="1">
    <source>
        <dbReference type="Pfam" id="PF00144"/>
    </source>
</evidence>
<proteinExistence type="predicted"/>
<dbReference type="Gene3D" id="3.40.710.10">
    <property type="entry name" value="DD-peptidase/beta-lactamase superfamily"/>
    <property type="match status" value="1"/>
</dbReference>
<name>A0A554VCS0_9FLAO</name>
<dbReference type="RefSeq" id="WP_143918449.1">
    <property type="nucleotide sequence ID" value="NZ_CANMIK010000080.1"/>
</dbReference>
<dbReference type="InterPro" id="IPR050789">
    <property type="entry name" value="Diverse_Enzym_Activities"/>
</dbReference>
<dbReference type="InterPro" id="IPR001466">
    <property type="entry name" value="Beta-lactam-related"/>
</dbReference>
<dbReference type="PANTHER" id="PTHR43283">
    <property type="entry name" value="BETA-LACTAMASE-RELATED"/>
    <property type="match status" value="1"/>
</dbReference>
<protein>
    <submittedName>
        <fullName evidence="2">Beta-lactamase family protein</fullName>
    </submittedName>
</protein>
<feature type="domain" description="Beta-lactamase-related" evidence="1">
    <location>
        <begin position="38"/>
        <end position="347"/>
    </location>
</feature>
<dbReference type="InterPro" id="IPR012338">
    <property type="entry name" value="Beta-lactam/transpept-like"/>
</dbReference>
<gene>
    <name evidence="2" type="ORF">FOF46_25785</name>
</gene>
<dbReference type="Proteomes" id="UP000318833">
    <property type="component" value="Unassembled WGS sequence"/>
</dbReference>
<sequence>MHNGFILIFSFGIFVSYGQSDKRYIKTVSGKPVSISQLDNHIKKIMDSIAMPGLSIAIINNAEVVYHNTFGVINIKGKSPVTKKTIFEAASLSKPLFAYFVMKMVEKGKFDLDTPIYPHLKEIFPANTIDSVSFDYYRTITPRIVLSHATGIPNWAKGKPIHIAFKPGTGFSYSGEAYQHLGAAMGTSLGIGWHSKLDTLFLKEVAHPLKMNTSFYTWNDTIKKYKAKGHQKGKVNLEIEKYNAVGPGYSLHSEALDYARFLIEMMKPKHLKQELIDEMLKEHNHFKSDNKLLKEVGQTGWGLGFAQKPTANGLMHLHTGNNHDFQSYAMFVPKQQYGIALFTNSDTLLPLIEKIGELIEQQF</sequence>
<evidence type="ECO:0000313" key="3">
    <source>
        <dbReference type="Proteomes" id="UP000318833"/>
    </source>
</evidence>
<dbReference type="Pfam" id="PF00144">
    <property type="entry name" value="Beta-lactamase"/>
    <property type="match status" value="1"/>
</dbReference>
<comment type="caution">
    <text evidence="2">The sequence shown here is derived from an EMBL/GenBank/DDBJ whole genome shotgun (WGS) entry which is preliminary data.</text>
</comment>
<keyword evidence="3" id="KW-1185">Reference proteome</keyword>
<accession>A0A554VCS0</accession>